<dbReference type="STRING" id="1285242.A6A04_17555"/>
<dbReference type="PANTHER" id="PTHR22946:SF0">
    <property type="entry name" value="DIENELACTONE HYDROLASE DOMAIN-CONTAINING PROTEIN"/>
    <property type="match status" value="1"/>
</dbReference>
<reference evidence="2 3" key="1">
    <citation type="submission" date="2016-04" db="EMBL/GenBank/DDBJ databases">
        <title>Draft genome sequence of freshwater magnetotactic bacteria Magnetospirillum marisnigri SP-1 and Magnetospirillum moscoviense BB-1.</title>
        <authorList>
            <person name="Koziaeva V."/>
            <person name="Dziuba M.V."/>
            <person name="Ivanov T.M."/>
            <person name="Kuznetsov B."/>
            <person name="Grouzdev D.S."/>
        </authorList>
    </citation>
    <scope>NUCLEOTIDE SEQUENCE [LARGE SCALE GENOMIC DNA]</scope>
    <source>
        <strain evidence="2 3">SP-1</strain>
    </source>
</reference>
<dbReference type="Proteomes" id="UP000078428">
    <property type="component" value="Unassembled WGS sequence"/>
</dbReference>
<dbReference type="Pfam" id="PF02129">
    <property type="entry name" value="Peptidase_S15"/>
    <property type="match status" value="1"/>
</dbReference>
<dbReference type="InterPro" id="IPR050261">
    <property type="entry name" value="FrsA_esterase"/>
</dbReference>
<dbReference type="InterPro" id="IPR000383">
    <property type="entry name" value="Xaa-Pro-like_dom"/>
</dbReference>
<keyword evidence="3" id="KW-1185">Reference proteome</keyword>
<sequence length="370" mass="39581">MWIRGLARTGVFLAVVLLLAGPAGASGLIEEGITLSARFDGDALDLEALVVRPDDGGRHPLVLLSHGAPRRAEDREGMHASAQLSKAREFARRGWVAVAVMRRGYGNSEGDYVESSGRCDNPDYVGSGRRSAEDLRQAIRAMAAKPYVDASKVVAVGQSAGGFASVALAADPPPGLAAVINFAGGRGSTKPDEVCVADRLVAAFATFGRTARVPMLWVYTENDHYFGPRLANRFHTAFTEAGGRAQLIRAPAFGDDGHLLFSTKGIGLWTSYVDDFLAAQGLTQFARPLPPRDVSAISYPSGLSDKGRAAYAQFLDAGRHKAFAMSKTGAYGWRSGRSSTDEAMEEALEKCTNFSTKRCFLVMVDDEAIQ</sequence>
<dbReference type="RefSeq" id="WP_068492071.1">
    <property type="nucleotide sequence ID" value="NZ_LWQT01000050.1"/>
</dbReference>
<dbReference type="Gene3D" id="3.40.50.1820">
    <property type="entry name" value="alpha/beta hydrolase"/>
    <property type="match status" value="1"/>
</dbReference>
<dbReference type="PANTHER" id="PTHR22946">
    <property type="entry name" value="DIENELACTONE HYDROLASE DOMAIN-CONTAINING PROTEIN-RELATED"/>
    <property type="match status" value="1"/>
</dbReference>
<comment type="caution">
    <text evidence="2">The sequence shown here is derived from an EMBL/GenBank/DDBJ whole genome shotgun (WGS) entry which is preliminary data.</text>
</comment>
<accession>A0A178MRP8</accession>
<gene>
    <name evidence="2" type="ORF">A6A04_17555</name>
</gene>
<dbReference type="InterPro" id="IPR029058">
    <property type="entry name" value="AB_hydrolase_fold"/>
</dbReference>
<evidence type="ECO:0000313" key="3">
    <source>
        <dbReference type="Proteomes" id="UP000078428"/>
    </source>
</evidence>
<dbReference type="GO" id="GO:0016787">
    <property type="term" value="F:hydrolase activity"/>
    <property type="evidence" value="ECO:0007669"/>
    <property type="project" value="UniProtKB-KW"/>
</dbReference>
<organism evidence="2 3">
    <name type="scientific">Paramagnetospirillum marisnigri</name>
    <dbReference type="NCBI Taxonomy" id="1285242"/>
    <lineage>
        <taxon>Bacteria</taxon>
        <taxon>Pseudomonadati</taxon>
        <taxon>Pseudomonadota</taxon>
        <taxon>Alphaproteobacteria</taxon>
        <taxon>Rhodospirillales</taxon>
        <taxon>Magnetospirillaceae</taxon>
        <taxon>Paramagnetospirillum</taxon>
    </lineage>
</organism>
<dbReference type="EMBL" id="LWQT01000050">
    <property type="protein sequence ID" value="OAN50755.1"/>
    <property type="molecule type" value="Genomic_DNA"/>
</dbReference>
<evidence type="ECO:0000259" key="1">
    <source>
        <dbReference type="Pfam" id="PF02129"/>
    </source>
</evidence>
<keyword evidence="2" id="KW-0378">Hydrolase</keyword>
<dbReference type="OrthoDB" id="7839439at2"/>
<feature type="domain" description="Xaa-Pro dipeptidyl-peptidase-like" evidence="1">
    <location>
        <begin position="44"/>
        <end position="185"/>
    </location>
</feature>
<proteinExistence type="predicted"/>
<dbReference type="AlphaFoldDB" id="A0A178MRP8"/>
<evidence type="ECO:0000313" key="2">
    <source>
        <dbReference type="EMBL" id="OAN50755.1"/>
    </source>
</evidence>
<name>A0A178MRP8_9PROT</name>
<protein>
    <submittedName>
        <fullName evidence="2">Dienelactone hydrolase</fullName>
    </submittedName>
</protein>
<dbReference type="SUPFAM" id="SSF53474">
    <property type="entry name" value="alpha/beta-Hydrolases"/>
    <property type="match status" value="1"/>
</dbReference>